<reference evidence="3" key="2">
    <citation type="submission" date="2025-08" db="UniProtKB">
        <authorList>
            <consortium name="RefSeq"/>
        </authorList>
    </citation>
    <scope>IDENTIFICATION</scope>
    <source>
        <tissue evidence="3">Whole plant</tissue>
    </source>
</reference>
<sequence length="175" mass="20100">MAIGHPRSRRLEDKNSDGHRHSIFMLSCLLPSAADTSFKNGMFECAFAHQAWASIEDYFSKISGIKEQQQNSKRSKSKVLWSWRKSIEDARSTNNNAKSPKKGICLIVLLLQDQLIIMLNLRVLLISFIYILRCFLLLLILMLSPRLAIESRTQNNQKARFLIQPHVFLLLGMVL</sequence>
<name>A0A6P4DKI2_ARADU</name>
<dbReference type="Proteomes" id="UP000515211">
    <property type="component" value="Chromosome 5"/>
</dbReference>
<dbReference type="RefSeq" id="XP_015967479.1">
    <property type="nucleotide sequence ID" value="XM_016111993.3"/>
</dbReference>
<evidence type="ECO:0000313" key="3">
    <source>
        <dbReference type="RefSeq" id="XP_015967479.1"/>
    </source>
</evidence>
<proteinExistence type="predicted"/>
<dbReference type="GeneID" id="107491197"/>
<keyword evidence="1" id="KW-0812">Transmembrane</keyword>
<evidence type="ECO:0000313" key="2">
    <source>
        <dbReference type="Proteomes" id="UP000515211"/>
    </source>
</evidence>
<protein>
    <submittedName>
        <fullName evidence="3">Uncharacterized protein LOC107491197</fullName>
    </submittedName>
</protein>
<dbReference type="AlphaFoldDB" id="A0A6P4DKI2"/>
<dbReference type="KEGG" id="adu:107491197"/>
<reference evidence="2" key="1">
    <citation type="journal article" date="2016" name="Nat. Genet.">
        <title>The genome sequences of Arachis duranensis and Arachis ipaensis, the diploid ancestors of cultivated peanut.</title>
        <authorList>
            <person name="Bertioli D.J."/>
            <person name="Cannon S.B."/>
            <person name="Froenicke L."/>
            <person name="Huang G."/>
            <person name="Farmer A.D."/>
            <person name="Cannon E.K."/>
            <person name="Liu X."/>
            <person name="Gao D."/>
            <person name="Clevenger J."/>
            <person name="Dash S."/>
            <person name="Ren L."/>
            <person name="Moretzsohn M.C."/>
            <person name="Shirasawa K."/>
            <person name="Huang W."/>
            <person name="Vidigal B."/>
            <person name="Abernathy B."/>
            <person name="Chu Y."/>
            <person name="Niederhuth C.E."/>
            <person name="Umale P."/>
            <person name="Araujo A.C."/>
            <person name="Kozik A."/>
            <person name="Kim K.D."/>
            <person name="Burow M.D."/>
            <person name="Varshney R.K."/>
            <person name="Wang X."/>
            <person name="Zhang X."/>
            <person name="Barkley N."/>
            <person name="Guimaraes P.M."/>
            <person name="Isobe S."/>
            <person name="Guo B."/>
            <person name="Liao B."/>
            <person name="Stalker H.T."/>
            <person name="Schmitz R.J."/>
            <person name="Scheffler B.E."/>
            <person name="Leal-Bertioli S.C."/>
            <person name="Xun X."/>
            <person name="Jackson S.A."/>
            <person name="Michelmore R."/>
            <person name="Ozias-Akins P."/>
        </authorList>
    </citation>
    <scope>NUCLEOTIDE SEQUENCE [LARGE SCALE GENOMIC DNA]</scope>
    <source>
        <strain evidence="2">cv. V14167</strain>
    </source>
</reference>
<evidence type="ECO:0000256" key="1">
    <source>
        <dbReference type="SAM" id="Phobius"/>
    </source>
</evidence>
<organism evidence="2 3">
    <name type="scientific">Arachis duranensis</name>
    <name type="common">Wild peanut</name>
    <dbReference type="NCBI Taxonomy" id="130453"/>
    <lineage>
        <taxon>Eukaryota</taxon>
        <taxon>Viridiplantae</taxon>
        <taxon>Streptophyta</taxon>
        <taxon>Embryophyta</taxon>
        <taxon>Tracheophyta</taxon>
        <taxon>Spermatophyta</taxon>
        <taxon>Magnoliopsida</taxon>
        <taxon>eudicotyledons</taxon>
        <taxon>Gunneridae</taxon>
        <taxon>Pentapetalae</taxon>
        <taxon>rosids</taxon>
        <taxon>fabids</taxon>
        <taxon>Fabales</taxon>
        <taxon>Fabaceae</taxon>
        <taxon>Papilionoideae</taxon>
        <taxon>50 kb inversion clade</taxon>
        <taxon>dalbergioids sensu lato</taxon>
        <taxon>Dalbergieae</taxon>
        <taxon>Pterocarpus clade</taxon>
        <taxon>Arachis</taxon>
    </lineage>
</organism>
<gene>
    <name evidence="3" type="primary">LOC107491197</name>
</gene>
<keyword evidence="1" id="KW-0472">Membrane</keyword>
<feature type="transmembrane region" description="Helical" evidence="1">
    <location>
        <begin position="127"/>
        <end position="149"/>
    </location>
</feature>
<keyword evidence="1" id="KW-1133">Transmembrane helix</keyword>
<keyword evidence="2" id="KW-1185">Reference proteome</keyword>
<accession>A0A6P4DKI2</accession>